<dbReference type="PROSITE" id="PS51186">
    <property type="entry name" value="GNAT"/>
    <property type="match status" value="1"/>
</dbReference>
<accession>A0A1L9QKW8</accession>
<dbReference type="STRING" id="1925591.BI308_22700"/>
<dbReference type="Pfam" id="PF00583">
    <property type="entry name" value="Acetyltransf_1"/>
    <property type="match status" value="1"/>
</dbReference>
<evidence type="ECO:0000313" key="3">
    <source>
        <dbReference type="Proteomes" id="UP000183940"/>
    </source>
</evidence>
<dbReference type="SUPFAM" id="SSF55729">
    <property type="entry name" value="Acyl-CoA N-acyltransferases (Nat)"/>
    <property type="match status" value="1"/>
</dbReference>
<dbReference type="Gene3D" id="3.40.630.30">
    <property type="match status" value="1"/>
</dbReference>
<proteinExistence type="predicted"/>
<dbReference type="InterPro" id="IPR000182">
    <property type="entry name" value="GNAT_dom"/>
</dbReference>
<feature type="domain" description="N-acetyltransferase" evidence="1">
    <location>
        <begin position="3"/>
        <end position="183"/>
    </location>
</feature>
<dbReference type="Proteomes" id="UP000183940">
    <property type="component" value="Unassembled WGS sequence"/>
</dbReference>
<name>A0A1L9QKW8_9CYAN</name>
<evidence type="ECO:0000259" key="1">
    <source>
        <dbReference type="PROSITE" id="PS51186"/>
    </source>
</evidence>
<keyword evidence="3" id="KW-1185">Reference proteome</keyword>
<protein>
    <recommendedName>
        <fullName evidence="1">N-acetyltransferase domain-containing protein</fullName>
    </recommendedName>
</protein>
<comment type="caution">
    <text evidence="2">The sequence shown here is derived from an EMBL/GenBank/DDBJ whole genome shotgun (WGS) entry which is preliminary data.</text>
</comment>
<dbReference type="AlphaFoldDB" id="A0A1L9QKW8"/>
<dbReference type="EMBL" id="MLAW01000058">
    <property type="protein sequence ID" value="OJJ18129.1"/>
    <property type="molecule type" value="Genomic_DNA"/>
</dbReference>
<gene>
    <name evidence="2" type="ORF">BI308_22700</name>
</gene>
<reference evidence="2" key="1">
    <citation type="submission" date="2016-10" db="EMBL/GenBank/DDBJ databases">
        <title>CRISPR-Cas defence system in Roseofilum reptotaenium: evidence of a bacteriophage-cyanobacterium arms race in the coral black band disease.</title>
        <authorList>
            <person name="Buerger P."/>
            <person name="Wood-Charlson E.M."/>
            <person name="Weynberg K.D."/>
            <person name="Willis B."/>
            <person name="Van Oppen M.J."/>
        </authorList>
    </citation>
    <scope>NUCLEOTIDE SEQUENCE [LARGE SCALE GENOMIC DNA]</scope>
    <source>
        <strain evidence="2">AO1-A</strain>
    </source>
</reference>
<evidence type="ECO:0000313" key="2">
    <source>
        <dbReference type="EMBL" id="OJJ18129.1"/>
    </source>
</evidence>
<organism evidence="2 3">
    <name type="scientific">Roseofilum reptotaenium AO1-A</name>
    <dbReference type="NCBI Taxonomy" id="1925591"/>
    <lineage>
        <taxon>Bacteria</taxon>
        <taxon>Bacillati</taxon>
        <taxon>Cyanobacteriota</taxon>
        <taxon>Cyanophyceae</taxon>
        <taxon>Desertifilales</taxon>
        <taxon>Desertifilaceae</taxon>
        <taxon>Roseofilum</taxon>
    </lineage>
</organism>
<dbReference type="GO" id="GO:0016747">
    <property type="term" value="F:acyltransferase activity, transferring groups other than amino-acyl groups"/>
    <property type="evidence" value="ECO:0007669"/>
    <property type="project" value="InterPro"/>
</dbReference>
<dbReference type="InterPro" id="IPR016181">
    <property type="entry name" value="Acyl_CoA_acyltransferase"/>
</dbReference>
<sequence>MNYSHRLATLEDAEKIALLWAEFAAERQEIDPSMRVKPNFDFNAYIRHQLAKPLTYAWVLEVEEAIAGCLIIYFYDEAPPPELPETLAVDQDLESPFISRRVASVLGLYVKPEHRQPEARSSLAKMAIAKAEELNVTDIDWLISADQSGIQALLKHSGFTQAAVQFTKHYQLAPHTELPRLHPPYPEMDTPPPPHPDAIPLRDTATGDLICDRQGDPVFIFPLTNASGELIKTGSGLPIYPTPLRDPQTQEFVFDPDGNLATCPVVRDSRGNIVEYQGIAQFHPPVYQIVNGKLYLQKNESGEFVFCDTEKNERGELVRSPSGMPIFKKDLVT</sequence>